<sequence length="212" mass="22701">MKLITSIVPHDKGEKLTRAAMESGCRGGTVLMGRGLARSNLAAILGLGESTKDVILMIVDEGAKDAVFSSILKATRKERHLFGEMFVTDVCSFMRSGSDIRTENDGTKAGKTMYEMISVIVNKGYADDVMAAARSAGAGGGTVLSARGTARENDERFFGMHIVPEKEMLIMIVPSDKKESVMAAIQNLKCLKEPGMGIAYSSGVENFSPLGR</sequence>
<dbReference type="EMBL" id="AGRW01000016">
    <property type="protein sequence ID" value="EIC03175.1"/>
    <property type="molecule type" value="Genomic_DNA"/>
</dbReference>
<dbReference type="RefSeq" id="WP_002701669.1">
    <property type="nucleotide sequence ID" value="NZ_AGRW01000016.1"/>
</dbReference>
<dbReference type="GO" id="GO:0006808">
    <property type="term" value="P:regulation of nitrogen utilization"/>
    <property type="evidence" value="ECO:0007669"/>
    <property type="project" value="InterPro"/>
</dbReference>
<dbReference type="Proteomes" id="UP000003571">
    <property type="component" value="Unassembled WGS sequence"/>
</dbReference>
<dbReference type="PROSITE" id="PS51343">
    <property type="entry name" value="PII_GLNB_DOM"/>
    <property type="match status" value="2"/>
</dbReference>
<dbReference type="SUPFAM" id="SSF54913">
    <property type="entry name" value="GlnB-like"/>
    <property type="match status" value="2"/>
</dbReference>
<organism evidence="1 2">
    <name type="scientific">Treponema saccharophilum DSM 2985</name>
    <dbReference type="NCBI Taxonomy" id="907348"/>
    <lineage>
        <taxon>Bacteria</taxon>
        <taxon>Pseudomonadati</taxon>
        <taxon>Spirochaetota</taxon>
        <taxon>Spirochaetia</taxon>
        <taxon>Spirochaetales</taxon>
        <taxon>Treponemataceae</taxon>
        <taxon>Treponema</taxon>
    </lineage>
</organism>
<reference evidence="1 2" key="1">
    <citation type="submission" date="2011-09" db="EMBL/GenBank/DDBJ databases">
        <title>The draft genome of Treponema saccharophilum DSM 2985.</title>
        <authorList>
            <consortium name="US DOE Joint Genome Institute (JGI-PGF)"/>
            <person name="Lucas S."/>
            <person name="Copeland A."/>
            <person name="Lapidus A."/>
            <person name="Glavina del Rio T."/>
            <person name="Dalin E."/>
            <person name="Tice H."/>
            <person name="Bruce D."/>
            <person name="Goodwin L."/>
            <person name="Pitluck S."/>
            <person name="Peters L."/>
            <person name="Kyrpides N."/>
            <person name="Mavromatis K."/>
            <person name="Ivanova N."/>
            <person name="Markowitz V."/>
            <person name="Cheng J.-F."/>
            <person name="Hugenholtz P."/>
            <person name="Woyke T."/>
            <person name="Wu D."/>
            <person name="Gronow S."/>
            <person name="Wellnitz S."/>
            <person name="Brambilla E."/>
            <person name="Klenk H.-P."/>
            <person name="Eisen J.A."/>
        </authorList>
    </citation>
    <scope>NUCLEOTIDE SEQUENCE [LARGE SCALE GENOMIC DNA]</scope>
    <source>
        <strain evidence="1 2">DSM 2985</strain>
    </source>
</reference>
<dbReference type="GO" id="GO:0030234">
    <property type="term" value="F:enzyme regulator activity"/>
    <property type="evidence" value="ECO:0007669"/>
    <property type="project" value="InterPro"/>
</dbReference>
<dbReference type="Pfam" id="PF00543">
    <property type="entry name" value="P-II"/>
    <property type="match status" value="2"/>
</dbReference>
<keyword evidence="2" id="KW-1185">Reference proteome</keyword>
<accession>H7EGW8</accession>
<dbReference type="SMART" id="SM00938">
    <property type="entry name" value="P-II"/>
    <property type="match status" value="1"/>
</dbReference>
<protein>
    <submittedName>
        <fullName evidence="1">PII family protein</fullName>
    </submittedName>
</protein>
<dbReference type="InterPro" id="IPR015867">
    <property type="entry name" value="N-reg_PII/ATP_PRibTrfase_C"/>
</dbReference>
<dbReference type="InterPro" id="IPR002187">
    <property type="entry name" value="N-reg_PII"/>
</dbReference>
<comment type="caution">
    <text evidence="1">The sequence shown here is derived from an EMBL/GenBank/DDBJ whole genome shotgun (WGS) entry which is preliminary data.</text>
</comment>
<evidence type="ECO:0000313" key="1">
    <source>
        <dbReference type="EMBL" id="EIC03175.1"/>
    </source>
</evidence>
<dbReference type="AlphaFoldDB" id="H7EGW8"/>
<dbReference type="InterPro" id="IPR011322">
    <property type="entry name" value="N-reg_PII-like_a/b"/>
</dbReference>
<dbReference type="OrthoDB" id="5460316at2"/>
<dbReference type="eggNOG" id="COG0347">
    <property type="taxonomic scope" value="Bacteria"/>
</dbReference>
<proteinExistence type="predicted"/>
<evidence type="ECO:0000313" key="2">
    <source>
        <dbReference type="Proteomes" id="UP000003571"/>
    </source>
</evidence>
<dbReference type="Gene3D" id="3.30.70.120">
    <property type="match status" value="2"/>
</dbReference>
<dbReference type="PATRIC" id="fig|907348.3.peg.15"/>
<name>H7EGW8_9SPIR</name>
<dbReference type="STRING" id="907348.TresaDRAFT_2819"/>
<gene>
    <name evidence="1" type="ORF">TresaDRAFT_2819</name>
</gene>